<dbReference type="Proteomes" id="UP000078358">
    <property type="component" value="Unassembled WGS sequence"/>
</dbReference>
<evidence type="ECO:0000313" key="12">
    <source>
        <dbReference type="EMBL" id="OAQ15108.1"/>
    </source>
</evidence>
<keyword evidence="4 10" id="KW-0808">Transferase</keyword>
<dbReference type="InterPro" id="IPR024051">
    <property type="entry name" value="AICAR_Tfase_dup_dom_sf"/>
</dbReference>
<evidence type="ECO:0000256" key="3">
    <source>
        <dbReference type="ARBA" id="ARBA00007667"/>
    </source>
</evidence>
<dbReference type="EC" id="3.5.4.10" evidence="10"/>
<comment type="similarity">
    <text evidence="3 10">Belongs to the PurH family.</text>
</comment>
<dbReference type="PANTHER" id="PTHR11692:SF0">
    <property type="entry name" value="BIFUNCTIONAL PURINE BIOSYNTHESIS PROTEIN ATIC"/>
    <property type="match status" value="1"/>
</dbReference>
<dbReference type="PIRSF" id="PIRSF000414">
    <property type="entry name" value="AICARFT_IMPCHas"/>
    <property type="match status" value="1"/>
</dbReference>
<dbReference type="InterPro" id="IPR016193">
    <property type="entry name" value="Cytidine_deaminase-like"/>
</dbReference>
<comment type="pathway">
    <text evidence="1 10">Purine metabolism; IMP biosynthesis via de novo pathway; IMP from 5-formamido-1-(5-phospho-D-ribosyl)imidazole-4-carboxamide: step 1/1.</text>
</comment>
<dbReference type="Pfam" id="PF01808">
    <property type="entry name" value="AICARFT_IMPCHas"/>
    <property type="match status" value="1"/>
</dbReference>
<dbReference type="SMART" id="SM00798">
    <property type="entry name" value="AICARFT_IMPCHas"/>
    <property type="match status" value="1"/>
</dbReference>
<gene>
    <name evidence="10 12" type="primary">purH</name>
    <name evidence="12" type="ORF">F480_00755</name>
</gene>
<dbReference type="FunFam" id="3.40.140.20:FF:000001">
    <property type="entry name" value="Bifunctional purine biosynthesis protein PurH"/>
    <property type="match status" value="1"/>
</dbReference>
<comment type="caution">
    <text evidence="12">The sequence shown here is derived from an EMBL/GenBank/DDBJ whole genome shotgun (WGS) entry which is preliminary data.</text>
</comment>
<keyword evidence="7 10" id="KW-0511">Multifunctional enzyme</keyword>
<organism evidence="12 13">
    <name type="scientific">Bibersteinia trehalosi Y31</name>
    <dbReference type="NCBI Taxonomy" id="1261658"/>
    <lineage>
        <taxon>Bacteria</taxon>
        <taxon>Pseudomonadati</taxon>
        <taxon>Pseudomonadota</taxon>
        <taxon>Gammaproteobacteria</taxon>
        <taxon>Pasteurellales</taxon>
        <taxon>Pasteurellaceae</taxon>
        <taxon>Bibersteinia</taxon>
    </lineage>
</organism>
<dbReference type="EC" id="2.1.2.3" evidence="10"/>
<dbReference type="SMART" id="SM00851">
    <property type="entry name" value="MGS"/>
    <property type="match status" value="1"/>
</dbReference>
<evidence type="ECO:0000256" key="5">
    <source>
        <dbReference type="ARBA" id="ARBA00022755"/>
    </source>
</evidence>
<comment type="domain">
    <text evidence="10">The IMP cyclohydrolase activity resides in the N-terminal region.</text>
</comment>
<evidence type="ECO:0000256" key="8">
    <source>
        <dbReference type="ARBA" id="ARBA00050488"/>
    </source>
</evidence>
<protein>
    <recommendedName>
        <fullName evidence="10">Bifunctional purine biosynthesis protein PurH</fullName>
    </recommendedName>
    <domain>
        <recommendedName>
            <fullName evidence="10">Phosphoribosylaminoimidazolecarboxamide formyltransferase</fullName>
            <ecNumber evidence="10">2.1.2.3</ecNumber>
        </recommendedName>
        <alternativeName>
            <fullName evidence="10">AICAR transformylase</fullName>
        </alternativeName>
    </domain>
    <domain>
        <recommendedName>
            <fullName evidence="10">IMP cyclohydrolase</fullName>
            <ecNumber evidence="10">3.5.4.10</ecNumber>
        </recommendedName>
        <alternativeName>
            <fullName evidence="10">ATIC</fullName>
        </alternativeName>
        <alternativeName>
            <fullName evidence="10">IMP synthase</fullName>
        </alternativeName>
        <alternativeName>
            <fullName evidence="10">Inosinicase</fullName>
        </alternativeName>
    </domain>
</protein>
<accession>A0A179D004</accession>
<evidence type="ECO:0000256" key="4">
    <source>
        <dbReference type="ARBA" id="ARBA00022679"/>
    </source>
</evidence>
<dbReference type="GO" id="GO:0004643">
    <property type="term" value="F:phosphoribosylaminoimidazolecarboxamide formyltransferase activity"/>
    <property type="evidence" value="ECO:0007669"/>
    <property type="project" value="UniProtKB-UniRule"/>
</dbReference>
<evidence type="ECO:0000256" key="9">
    <source>
        <dbReference type="ARBA" id="ARBA00050687"/>
    </source>
</evidence>
<name>A0A179D004_BIBTR</name>
<evidence type="ECO:0000256" key="1">
    <source>
        <dbReference type="ARBA" id="ARBA00004844"/>
    </source>
</evidence>
<feature type="domain" description="MGS-like" evidence="11">
    <location>
        <begin position="1"/>
        <end position="146"/>
    </location>
</feature>
<dbReference type="NCBIfam" id="NF002049">
    <property type="entry name" value="PRK00881.1"/>
    <property type="match status" value="1"/>
</dbReference>
<dbReference type="InterPro" id="IPR011607">
    <property type="entry name" value="MGS-like_dom"/>
</dbReference>
<comment type="catalytic activity">
    <reaction evidence="9 10">
        <text>IMP + H2O = 5-formamido-1-(5-phospho-D-ribosyl)imidazole-4-carboxamide</text>
        <dbReference type="Rhea" id="RHEA:18445"/>
        <dbReference type="ChEBI" id="CHEBI:15377"/>
        <dbReference type="ChEBI" id="CHEBI:58053"/>
        <dbReference type="ChEBI" id="CHEBI:58467"/>
        <dbReference type="EC" id="3.5.4.10"/>
    </reaction>
</comment>
<dbReference type="Gene3D" id="3.40.140.20">
    <property type="match status" value="2"/>
</dbReference>
<dbReference type="AlphaFoldDB" id="A0A179D004"/>
<dbReference type="InterPro" id="IPR002695">
    <property type="entry name" value="PurH-like"/>
</dbReference>
<evidence type="ECO:0000259" key="11">
    <source>
        <dbReference type="PROSITE" id="PS51855"/>
    </source>
</evidence>
<dbReference type="Pfam" id="PF02142">
    <property type="entry name" value="MGS"/>
    <property type="match status" value="1"/>
</dbReference>
<dbReference type="CDD" id="cd01421">
    <property type="entry name" value="IMPCH"/>
    <property type="match status" value="1"/>
</dbReference>
<dbReference type="UniPathway" id="UPA00074">
    <property type="reaction ID" value="UER00133"/>
</dbReference>
<keyword evidence="5 10" id="KW-0658">Purine biosynthesis</keyword>
<dbReference type="PROSITE" id="PS51855">
    <property type="entry name" value="MGS"/>
    <property type="match status" value="1"/>
</dbReference>
<sequence>MTQQYALLSLSDKTGVLDVANALVKQGIILLSTGGTFQTIKDAGIPVQSVDSYTGFPEMMDGRVKTLHPKIHGGLLGVRDNAEHQKAMTEHQIAHIDYVIVNLYPFRQTIERPDCTFDLAIENIDIGGPSMLRSAAKNHRSVTVVTDPADYPTLISQLEQNGETSLAFRQYLARKVYQLTAHYDSLIGEYLAREQAQNEVDFPKNEWDHLTLAYSNKQTLRYGENSHQQANFYTSVFAPQFSLANATQLHGKALSYNNIKDADAAIKIAREFDEPCAVAVKHMNPCGVAIGDDINTAFDRCYQADPVSIFGGIIVLNRTVDLALAEKLHHIFLEIIIAPHFDDEAFTLLSQKKNIRLMTLDFSAKNHSYEREFVSVNGGILEQSADHSTDLHKDNPNSLPAEWELMTERIPNTAELHALNFTMRVCKHVKSNAIVVGNSYMTLGIGAGQMNRVGAAHIALEQAKAHPLFNEQPLVLASDAFFPMGDTMEMAKDYGVTAVIQPGGSIKDADSVAVCNAHNIAMVKTGVRHFRH</sequence>
<evidence type="ECO:0000256" key="2">
    <source>
        <dbReference type="ARBA" id="ARBA00004954"/>
    </source>
</evidence>
<evidence type="ECO:0000256" key="10">
    <source>
        <dbReference type="HAMAP-Rule" id="MF_00139"/>
    </source>
</evidence>
<dbReference type="SUPFAM" id="SSF53927">
    <property type="entry name" value="Cytidine deaminase-like"/>
    <property type="match status" value="1"/>
</dbReference>
<dbReference type="SUPFAM" id="SSF52335">
    <property type="entry name" value="Methylglyoxal synthase-like"/>
    <property type="match status" value="1"/>
</dbReference>
<dbReference type="EMBL" id="JACI01000001">
    <property type="protein sequence ID" value="OAQ15108.1"/>
    <property type="molecule type" value="Genomic_DNA"/>
</dbReference>
<comment type="pathway">
    <text evidence="2 10">Purine metabolism; IMP biosynthesis via de novo pathway; 5-formamido-1-(5-phospho-D-ribosyl)imidazole-4-carboxamide from 5-amino-1-(5-phospho-D-ribosyl)imidazole-4-carboxamide (10-formyl THF route): step 1/1.</text>
</comment>
<dbReference type="FunFam" id="3.40.50.1380:FF:000001">
    <property type="entry name" value="Bifunctional purine biosynthesis protein PurH"/>
    <property type="match status" value="1"/>
</dbReference>
<comment type="catalytic activity">
    <reaction evidence="8 10">
        <text>(6R)-10-formyltetrahydrofolate + 5-amino-1-(5-phospho-beta-D-ribosyl)imidazole-4-carboxamide = 5-formamido-1-(5-phospho-D-ribosyl)imidazole-4-carboxamide + (6S)-5,6,7,8-tetrahydrofolate</text>
        <dbReference type="Rhea" id="RHEA:22192"/>
        <dbReference type="ChEBI" id="CHEBI:57453"/>
        <dbReference type="ChEBI" id="CHEBI:58467"/>
        <dbReference type="ChEBI" id="CHEBI:58475"/>
        <dbReference type="ChEBI" id="CHEBI:195366"/>
        <dbReference type="EC" id="2.1.2.3"/>
    </reaction>
</comment>
<reference evidence="12 13" key="1">
    <citation type="submission" date="2014-01" db="EMBL/GenBank/DDBJ databases">
        <authorList>
            <person name="Zuccon D."/>
        </authorList>
    </citation>
    <scope>NUCLEOTIDE SEQUENCE [LARGE SCALE GENOMIC DNA]</scope>
    <source>
        <strain evidence="12 13">Y31</strain>
    </source>
</reference>
<evidence type="ECO:0000313" key="13">
    <source>
        <dbReference type="Proteomes" id="UP000078358"/>
    </source>
</evidence>
<dbReference type="NCBIfam" id="TIGR00355">
    <property type="entry name" value="purH"/>
    <property type="match status" value="1"/>
</dbReference>
<dbReference type="GO" id="GO:0006189">
    <property type="term" value="P:'de novo' IMP biosynthetic process"/>
    <property type="evidence" value="ECO:0007669"/>
    <property type="project" value="UniProtKB-UniRule"/>
</dbReference>
<dbReference type="HAMAP" id="MF_00139">
    <property type="entry name" value="PurH"/>
    <property type="match status" value="1"/>
</dbReference>
<dbReference type="GO" id="GO:0003937">
    <property type="term" value="F:IMP cyclohydrolase activity"/>
    <property type="evidence" value="ECO:0007669"/>
    <property type="project" value="UniProtKB-UniRule"/>
</dbReference>
<dbReference type="GO" id="GO:0005829">
    <property type="term" value="C:cytosol"/>
    <property type="evidence" value="ECO:0007669"/>
    <property type="project" value="TreeGrafter"/>
</dbReference>
<evidence type="ECO:0000256" key="6">
    <source>
        <dbReference type="ARBA" id="ARBA00022801"/>
    </source>
</evidence>
<keyword evidence="6 10" id="KW-0378">Hydrolase</keyword>
<dbReference type="RefSeq" id="WP_064317927.1">
    <property type="nucleotide sequence ID" value="NZ_JACI01000001.1"/>
</dbReference>
<evidence type="ECO:0000256" key="7">
    <source>
        <dbReference type="ARBA" id="ARBA00023268"/>
    </source>
</evidence>
<dbReference type="Gene3D" id="3.40.50.1380">
    <property type="entry name" value="Methylglyoxal synthase-like domain"/>
    <property type="match status" value="1"/>
</dbReference>
<dbReference type="FunFam" id="3.40.140.20:FF:000002">
    <property type="entry name" value="Bifunctional purine biosynthesis protein PurH"/>
    <property type="match status" value="1"/>
</dbReference>
<dbReference type="PANTHER" id="PTHR11692">
    <property type="entry name" value="BIFUNCTIONAL PURINE BIOSYNTHESIS PROTEIN PURH"/>
    <property type="match status" value="1"/>
</dbReference>
<proteinExistence type="inferred from homology"/>
<dbReference type="PATRIC" id="fig|1261658.3.peg.155"/>
<dbReference type="InterPro" id="IPR036914">
    <property type="entry name" value="MGS-like_dom_sf"/>
</dbReference>